<feature type="non-terminal residue" evidence="2">
    <location>
        <position position="1"/>
    </location>
</feature>
<name>A0A6J4VKX4_9BACT</name>
<sequence>WGPSAGTRPGGRSGATCRTRGGATRCRTTRRRRRWGGGR</sequence>
<dbReference type="AlphaFoldDB" id="A0A6J4VKX4"/>
<organism evidence="2">
    <name type="scientific">uncultured Thermomicrobiales bacterium</name>
    <dbReference type="NCBI Taxonomy" id="1645740"/>
    <lineage>
        <taxon>Bacteria</taxon>
        <taxon>Pseudomonadati</taxon>
        <taxon>Thermomicrobiota</taxon>
        <taxon>Thermomicrobia</taxon>
        <taxon>Thermomicrobiales</taxon>
        <taxon>environmental samples</taxon>
    </lineage>
</organism>
<evidence type="ECO:0000313" key="2">
    <source>
        <dbReference type="EMBL" id="CAA9580930.1"/>
    </source>
</evidence>
<dbReference type="EMBL" id="CADCWL010000221">
    <property type="protein sequence ID" value="CAA9580930.1"/>
    <property type="molecule type" value="Genomic_DNA"/>
</dbReference>
<evidence type="ECO:0000256" key="1">
    <source>
        <dbReference type="SAM" id="MobiDB-lite"/>
    </source>
</evidence>
<feature type="non-terminal residue" evidence="2">
    <location>
        <position position="39"/>
    </location>
</feature>
<feature type="compositionally biased region" description="Low complexity" evidence="1">
    <location>
        <begin position="14"/>
        <end position="26"/>
    </location>
</feature>
<feature type="compositionally biased region" description="Basic residues" evidence="1">
    <location>
        <begin position="27"/>
        <end position="39"/>
    </location>
</feature>
<feature type="region of interest" description="Disordered" evidence="1">
    <location>
        <begin position="1"/>
        <end position="39"/>
    </location>
</feature>
<protein>
    <submittedName>
        <fullName evidence="2">Uncharacterized protein</fullName>
    </submittedName>
</protein>
<gene>
    <name evidence="2" type="ORF">AVDCRST_MAG19-4032</name>
</gene>
<reference evidence="2" key="1">
    <citation type="submission" date="2020-02" db="EMBL/GenBank/DDBJ databases">
        <authorList>
            <person name="Meier V. D."/>
        </authorList>
    </citation>
    <scope>NUCLEOTIDE SEQUENCE</scope>
    <source>
        <strain evidence="2">AVDCRST_MAG19</strain>
    </source>
</reference>
<proteinExistence type="predicted"/>
<accession>A0A6J4VKX4</accession>